<dbReference type="Proteomes" id="UP001140511">
    <property type="component" value="Unassembled WGS sequence"/>
</dbReference>
<dbReference type="InterPro" id="IPR027417">
    <property type="entry name" value="P-loop_NTPase"/>
</dbReference>
<dbReference type="InterPro" id="IPR011990">
    <property type="entry name" value="TPR-like_helical_dom_sf"/>
</dbReference>
<dbReference type="Pfam" id="PF13424">
    <property type="entry name" value="TPR_12"/>
    <property type="match status" value="1"/>
</dbReference>
<keyword evidence="4" id="KW-1185">Reference proteome</keyword>
<dbReference type="InterPro" id="IPR053137">
    <property type="entry name" value="NLR-like"/>
</dbReference>
<dbReference type="PANTHER" id="PTHR46082">
    <property type="entry name" value="ATP/GTP-BINDING PROTEIN-RELATED"/>
    <property type="match status" value="1"/>
</dbReference>
<accession>A0A9W9BLN6</accession>
<dbReference type="Pfam" id="PF00931">
    <property type="entry name" value="NB-ARC"/>
    <property type="match status" value="1"/>
</dbReference>
<dbReference type="GeneID" id="80865487"/>
<dbReference type="SUPFAM" id="SSF48452">
    <property type="entry name" value="TPR-like"/>
    <property type="match status" value="2"/>
</dbReference>
<evidence type="ECO:0000313" key="3">
    <source>
        <dbReference type="EMBL" id="KAJ4862635.1"/>
    </source>
</evidence>
<proteinExistence type="predicted"/>
<dbReference type="GO" id="GO:0043531">
    <property type="term" value="F:ADP binding"/>
    <property type="evidence" value="ECO:0007669"/>
    <property type="project" value="InterPro"/>
</dbReference>
<dbReference type="AlphaFoldDB" id="A0A9W9BLN6"/>
<feature type="region of interest" description="Disordered" evidence="1">
    <location>
        <begin position="1"/>
        <end position="24"/>
    </location>
</feature>
<dbReference type="InterPro" id="IPR002182">
    <property type="entry name" value="NB-ARC"/>
</dbReference>
<protein>
    <submittedName>
        <fullName evidence="3">Tetratricopeptide repeat domain-containing protein</fullName>
    </submittedName>
</protein>
<dbReference type="Gene3D" id="3.40.50.300">
    <property type="entry name" value="P-loop containing nucleotide triphosphate hydrolases"/>
    <property type="match status" value="1"/>
</dbReference>
<dbReference type="Gene3D" id="1.25.40.10">
    <property type="entry name" value="Tetratricopeptide repeat domain"/>
    <property type="match status" value="1"/>
</dbReference>
<evidence type="ECO:0000256" key="1">
    <source>
        <dbReference type="SAM" id="MobiDB-lite"/>
    </source>
</evidence>
<dbReference type="SUPFAM" id="SSF52540">
    <property type="entry name" value="P-loop containing nucleoside triphosphate hydrolases"/>
    <property type="match status" value="1"/>
</dbReference>
<reference evidence="3" key="1">
    <citation type="submission" date="2022-09" db="EMBL/GenBank/DDBJ databases">
        <title>Chromosome-level assembly of Trichoderma breve T069, a fungus used in development of biopesticide product.</title>
        <authorList>
            <person name="Lin R."/>
            <person name="Liu T."/>
        </authorList>
    </citation>
    <scope>NUCLEOTIDE SEQUENCE</scope>
    <source>
        <strain evidence="3">T069</strain>
    </source>
</reference>
<gene>
    <name evidence="3" type="ORF">T069G_03589</name>
</gene>
<name>A0A9W9BLN6_9HYPO</name>
<dbReference type="PANTHER" id="PTHR46082:SF6">
    <property type="entry name" value="AAA+ ATPASE DOMAIN-CONTAINING PROTEIN-RELATED"/>
    <property type="match status" value="1"/>
</dbReference>
<comment type="caution">
    <text evidence="3">The sequence shown here is derived from an EMBL/GenBank/DDBJ whole genome shotgun (WGS) entry which is preliminary data.</text>
</comment>
<dbReference type="EMBL" id="JAOPEN010000002">
    <property type="protein sequence ID" value="KAJ4862635.1"/>
    <property type="molecule type" value="Genomic_DNA"/>
</dbReference>
<dbReference type="RefSeq" id="XP_056031691.1">
    <property type="nucleotide sequence ID" value="XM_056170799.1"/>
</dbReference>
<feature type="domain" description="NB-ARC" evidence="2">
    <location>
        <begin position="53"/>
        <end position="212"/>
    </location>
</feature>
<evidence type="ECO:0000313" key="4">
    <source>
        <dbReference type="Proteomes" id="UP001140511"/>
    </source>
</evidence>
<sequence length="675" mass="76664">MDTSTAANLEAEQWQQQQPSSPDPFWLVPFDRNISFVGRNETFTEIDQAFEVKDGSQPKAALCGLGGIGKSQVALEYCFRRRNKDAKCSVFWVNAATVARFEESLSRIASECNISAPDGAKSDAALLLKDWLEVEHVGPWLMVIDNVDDEDTFFREQMSIGKTPSECIPNCQTGSILFTTRSRKMASDLANPTKPIVIHELGKTEGLELLEELDYTPLAITQAVAFMVKEQMTIQKYLEQYRRNSAAKSTLPNHEFSDQQRPEDTPESVAKTWKLSFEAIRNSNRNAADLLCLINFFQHHGIPAILLQDADKPGESSHLQEATELLKAFSIIDENDSVFSTHRLVQLATRWWLEEENPEDVDKWAFQALKSITSQFPAPSSQPKSDYFKLGEILLPHAEWILQYQFKTTTKDFEIMRAKLLASTGRFIHWNGNYDEARSRFKESFEINYQHLGEKHVDTLVILKQVVEYRREILGEDDPMTIDSLSDLATAILLTGDYAESEKMQREALARSEQVLGLKHNDTLNCMAHLASVLDEQGKTEEAEQMALKTYELKRELLGHLHPDTLVAEHNVAYMLSQDDEKVDEAISLYRRSLRNKSEVLGLAHNETLITAYNLISFLASNDRVSEARALCDKYIAEAGDILQRKNTRTQEWFTKFEAVRDNLAESAGNEQTML</sequence>
<evidence type="ECO:0000259" key="2">
    <source>
        <dbReference type="Pfam" id="PF00931"/>
    </source>
</evidence>
<organism evidence="3 4">
    <name type="scientific">Trichoderma breve</name>
    <dbReference type="NCBI Taxonomy" id="2034170"/>
    <lineage>
        <taxon>Eukaryota</taxon>
        <taxon>Fungi</taxon>
        <taxon>Dikarya</taxon>
        <taxon>Ascomycota</taxon>
        <taxon>Pezizomycotina</taxon>
        <taxon>Sordariomycetes</taxon>
        <taxon>Hypocreomycetidae</taxon>
        <taxon>Hypocreales</taxon>
        <taxon>Hypocreaceae</taxon>
        <taxon>Trichoderma</taxon>
    </lineage>
</organism>